<dbReference type="Pfam" id="PF00293">
    <property type="entry name" value="NUDIX"/>
    <property type="match status" value="1"/>
</dbReference>
<comment type="catalytic activity">
    <reaction evidence="20">
        <text>succinyl-CoA + H2O = succinyl-4'-phosphopantetheine + adenosine 3',5'-bisphosphate + 2 H(+)</text>
        <dbReference type="Rhea" id="RHEA:67472"/>
        <dbReference type="ChEBI" id="CHEBI:15377"/>
        <dbReference type="ChEBI" id="CHEBI:15378"/>
        <dbReference type="ChEBI" id="CHEBI:57292"/>
        <dbReference type="ChEBI" id="CHEBI:58343"/>
        <dbReference type="ChEBI" id="CHEBI:172364"/>
    </reaction>
    <physiologicalReaction direction="left-to-right" evidence="20">
        <dbReference type="Rhea" id="RHEA:67473"/>
    </physiologicalReaction>
</comment>
<feature type="domain" description="Nudix hydrolase" evidence="30">
    <location>
        <begin position="49"/>
        <end position="182"/>
    </location>
</feature>
<evidence type="ECO:0000256" key="1">
    <source>
        <dbReference type="ARBA" id="ARBA00001936"/>
    </source>
</evidence>
<dbReference type="FunFam" id="3.90.79.10:FF:000049">
    <property type="entry name" value="Peroxisomal coenzyme A diphosphatase NUDT7"/>
    <property type="match status" value="1"/>
</dbReference>
<dbReference type="InterPro" id="IPR015797">
    <property type="entry name" value="NUDIX_hydrolase-like_dom_sf"/>
</dbReference>
<evidence type="ECO:0000256" key="17">
    <source>
        <dbReference type="ARBA" id="ARBA00047466"/>
    </source>
</evidence>
<evidence type="ECO:0000256" key="29">
    <source>
        <dbReference type="ARBA" id="ARBA00079598"/>
    </source>
</evidence>
<evidence type="ECO:0000256" key="22">
    <source>
        <dbReference type="ARBA" id="ARBA00048961"/>
    </source>
</evidence>
<comment type="catalytic activity">
    <reaction evidence="24">
        <text>decanoyl-CoA + H2O = decanoyl-4'-phosphopantetheine + adenosine 3',5'-bisphosphate + 2 H(+)</text>
        <dbReference type="Rhea" id="RHEA:50020"/>
        <dbReference type="ChEBI" id="CHEBI:15377"/>
        <dbReference type="ChEBI" id="CHEBI:15378"/>
        <dbReference type="ChEBI" id="CHEBI:58343"/>
        <dbReference type="ChEBI" id="CHEBI:61430"/>
        <dbReference type="ChEBI" id="CHEBI:132014"/>
    </reaction>
    <physiologicalReaction direction="left-to-right" evidence="24">
        <dbReference type="Rhea" id="RHEA:50021"/>
    </physiologicalReaction>
</comment>
<evidence type="ECO:0000256" key="8">
    <source>
        <dbReference type="ARBA" id="ARBA00022842"/>
    </source>
</evidence>
<dbReference type="InterPro" id="IPR000059">
    <property type="entry name" value="NUDIX_hydrolase_NudL_CS"/>
</dbReference>
<evidence type="ECO:0000259" key="30">
    <source>
        <dbReference type="PROSITE" id="PS51462"/>
    </source>
</evidence>
<keyword evidence="7" id="KW-0378">Hydrolase</keyword>
<dbReference type="GO" id="GO:0000287">
    <property type="term" value="F:magnesium ion binding"/>
    <property type="evidence" value="ECO:0007669"/>
    <property type="project" value="InterPro"/>
</dbReference>
<organism evidence="31 32">
    <name type="scientific">Cyprinodon variegatus</name>
    <name type="common">Sheepshead minnow</name>
    <dbReference type="NCBI Taxonomy" id="28743"/>
    <lineage>
        <taxon>Eukaryota</taxon>
        <taxon>Metazoa</taxon>
        <taxon>Chordata</taxon>
        <taxon>Craniata</taxon>
        <taxon>Vertebrata</taxon>
        <taxon>Euteleostomi</taxon>
        <taxon>Actinopterygii</taxon>
        <taxon>Neopterygii</taxon>
        <taxon>Teleostei</taxon>
        <taxon>Neoteleostei</taxon>
        <taxon>Acanthomorphata</taxon>
        <taxon>Ovalentaria</taxon>
        <taxon>Atherinomorphae</taxon>
        <taxon>Cyprinodontiformes</taxon>
        <taxon>Cyprinodontidae</taxon>
        <taxon>Cyprinodon</taxon>
    </lineage>
</organism>
<dbReference type="Gene3D" id="3.90.79.10">
    <property type="entry name" value="Nucleoside Triphosphate Pyrophosphohydrolase"/>
    <property type="match status" value="1"/>
</dbReference>
<evidence type="ECO:0000256" key="16">
    <source>
        <dbReference type="ARBA" id="ARBA00047403"/>
    </source>
</evidence>
<evidence type="ECO:0000256" key="3">
    <source>
        <dbReference type="ARBA" id="ARBA00004275"/>
    </source>
</evidence>
<evidence type="ECO:0000256" key="18">
    <source>
        <dbReference type="ARBA" id="ARBA00047666"/>
    </source>
</evidence>
<dbReference type="CTD" id="283927"/>
<comment type="catalytic activity">
    <reaction evidence="18">
        <text>propanoyl-CoA + H2O = propanoyl-4'-phosphopantetheine + adenosine 3',5'-bisphosphate + 2 H(+)</text>
        <dbReference type="Rhea" id="RHEA:67464"/>
        <dbReference type="ChEBI" id="CHEBI:15377"/>
        <dbReference type="ChEBI" id="CHEBI:15378"/>
        <dbReference type="ChEBI" id="CHEBI:57392"/>
        <dbReference type="ChEBI" id="CHEBI:58343"/>
        <dbReference type="ChEBI" id="CHEBI:172362"/>
    </reaction>
    <physiologicalReaction direction="left-to-right" evidence="18">
        <dbReference type="Rhea" id="RHEA:67465"/>
    </physiologicalReaction>
</comment>
<evidence type="ECO:0000256" key="7">
    <source>
        <dbReference type="ARBA" id="ARBA00022801"/>
    </source>
</evidence>
<dbReference type="PROSITE" id="PS51462">
    <property type="entry name" value="NUDIX"/>
    <property type="match status" value="1"/>
</dbReference>
<name>A0A3Q2CMU2_CYPVA</name>
<dbReference type="InterPro" id="IPR000086">
    <property type="entry name" value="NUDIX_hydrolase_dom"/>
</dbReference>
<comment type="cofactor">
    <cofactor evidence="2">
        <name>Mg(2+)</name>
        <dbReference type="ChEBI" id="CHEBI:18420"/>
    </cofactor>
</comment>
<evidence type="ECO:0000256" key="11">
    <source>
        <dbReference type="ARBA" id="ARBA00023211"/>
    </source>
</evidence>
<dbReference type="Proteomes" id="UP000265020">
    <property type="component" value="Unassembled WGS sequence"/>
</dbReference>
<evidence type="ECO:0000256" key="27">
    <source>
        <dbReference type="ARBA" id="ARBA00059426"/>
    </source>
</evidence>
<evidence type="ECO:0000256" key="19">
    <source>
        <dbReference type="ARBA" id="ARBA00047757"/>
    </source>
</evidence>
<evidence type="ECO:0000256" key="6">
    <source>
        <dbReference type="ARBA" id="ARBA00022723"/>
    </source>
</evidence>
<dbReference type="SUPFAM" id="SSF55811">
    <property type="entry name" value="Nudix"/>
    <property type="match status" value="1"/>
</dbReference>
<comment type="cofactor">
    <cofactor evidence="1">
        <name>Mn(2+)</name>
        <dbReference type="ChEBI" id="CHEBI:29035"/>
    </cofactor>
</comment>
<dbReference type="GO" id="GO:0003723">
    <property type="term" value="F:RNA binding"/>
    <property type="evidence" value="ECO:0007669"/>
    <property type="project" value="UniProtKB-KW"/>
</dbReference>
<evidence type="ECO:0000256" key="4">
    <source>
        <dbReference type="ARBA" id="ARBA00006506"/>
    </source>
</evidence>
<comment type="function">
    <text evidence="27">Fatty acyl-coenzyme A (CoA) diphosphatase that hydrolyzes fatty acyl-CoA to yield acyl-4'-phosphopantetheine and adenosine 3',5'-bisphosphate. Cleaves CoA, CoA esters and oxidized CoA with similar efficiencies. Preferentially hydrolyzes medium-chain acyl-CoAs and bile acid-CoAs. Has no activity toward NDP-sugars, CDP-alcohols, (deoxy)nucleoside 5'-triphosphates, nucleoside 5'-di or monophosphates, diadenosine polyphosphates, NAD, NADH, NADP, NADPH or thymidine-5'-monophospho-p-nitrophenyl ester. May be required to eliminate oxidized CoA from peroxisomes, or regulate CoA and acyl-CoA levels in this organelle in response to metabolic demand. Does not play a role in U8 snoRNA decapping activity. Binds U8 snoRNA. Exhibits decapping activity towards dpCoA-capped RNAs in vitro.</text>
</comment>
<reference evidence="31" key="2">
    <citation type="submission" date="2025-09" db="UniProtKB">
        <authorList>
            <consortium name="Ensembl"/>
        </authorList>
    </citation>
    <scope>IDENTIFICATION</scope>
</reference>
<comment type="catalytic activity">
    <reaction evidence="26">
        <text>acetyl-CoA + H2O = S-acetyl-4'-phosphopantetheine + adenosine 3',5'-bisphosphate + 2 H(+)</text>
        <dbReference type="Rhea" id="RHEA:64992"/>
        <dbReference type="ChEBI" id="CHEBI:15377"/>
        <dbReference type="ChEBI" id="CHEBI:15378"/>
        <dbReference type="ChEBI" id="CHEBI:57288"/>
        <dbReference type="ChEBI" id="CHEBI:58343"/>
        <dbReference type="ChEBI" id="CHEBI:156266"/>
    </reaction>
    <physiologicalReaction direction="left-to-right" evidence="26">
        <dbReference type="Rhea" id="RHEA:64993"/>
    </physiologicalReaction>
</comment>
<comment type="catalytic activity">
    <reaction evidence="16">
        <text>tetradecanoyl-CoA + H2O = tetradecanoyl-4'-phosphopantetheine + adenosine 3',5'-bisphosphate + 2 H(+)</text>
        <dbReference type="Rhea" id="RHEA:50028"/>
        <dbReference type="ChEBI" id="CHEBI:15377"/>
        <dbReference type="ChEBI" id="CHEBI:15378"/>
        <dbReference type="ChEBI" id="CHEBI:57385"/>
        <dbReference type="ChEBI" id="CHEBI:58343"/>
        <dbReference type="ChEBI" id="CHEBI:132017"/>
    </reaction>
    <physiologicalReaction direction="left-to-right" evidence="16">
        <dbReference type="Rhea" id="RHEA:50029"/>
    </physiologicalReaction>
</comment>
<comment type="catalytic activity">
    <reaction evidence="17">
        <text>hexanoyl-CoA + H2O = hexanoyl-4'-phosphopantetheine + adenosine 3',5'-bisphosphate + 2 H(+)</text>
        <dbReference type="Rhea" id="RHEA:49980"/>
        <dbReference type="ChEBI" id="CHEBI:15377"/>
        <dbReference type="ChEBI" id="CHEBI:15378"/>
        <dbReference type="ChEBI" id="CHEBI:58343"/>
        <dbReference type="ChEBI" id="CHEBI:62620"/>
        <dbReference type="ChEBI" id="CHEBI:132012"/>
    </reaction>
    <physiologicalReaction direction="left-to-right" evidence="17">
        <dbReference type="Rhea" id="RHEA:49981"/>
    </physiologicalReaction>
</comment>
<comment type="subunit">
    <text evidence="5">Monomer.</text>
</comment>
<dbReference type="KEGG" id="cvg:107103851"/>
<dbReference type="PANTHER" id="PTHR12992">
    <property type="entry name" value="NUDIX HYDROLASE"/>
    <property type="match status" value="1"/>
</dbReference>
<dbReference type="GO" id="GO:0010945">
    <property type="term" value="F:coenzyme A diphosphatase activity"/>
    <property type="evidence" value="ECO:0007669"/>
    <property type="project" value="UniProtKB-EC"/>
</dbReference>
<evidence type="ECO:0000256" key="21">
    <source>
        <dbReference type="ARBA" id="ARBA00048667"/>
    </source>
</evidence>
<dbReference type="CDD" id="cd03426">
    <property type="entry name" value="NUDIX_CoAse_Nudt7"/>
    <property type="match status" value="1"/>
</dbReference>
<evidence type="ECO:0000256" key="25">
    <source>
        <dbReference type="ARBA" id="ARBA00051749"/>
    </source>
</evidence>
<protein>
    <recommendedName>
        <fullName evidence="28">Peroxisomal coenzyme A diphosphatase NUDT7</fullName>
        <ecNumber evidence="13">3.6.1.77</ecNumber>
    </recommendedName>
    <alternativeName>
        <fullName evidence="29">Nucleoside diphosphate-linked moiety X motif 7</fullName>
    </alternativeName>
</protein>
<comment type="catalytic activity">
    <reaction evidence="25">
        <text>3alpha,7alpha,12alpha-trihydroxy-5beta-cholestan-26-oyl-CoA + H2O = 3alpha,7alpha,12alpha-trihydroxy-5beta-cholestan-26-oyl-4'-phosphopantetheine + adenosine 3',5'-bisphosphate + 2 H(+)</text>
        <dbReference type="Rhea" id="RHEA:50040"/>
        <dbReference type="ChEBI" id="CHEBI:15377"/>
        <dbReference type="ChEBI" id="CHEBI:15378"/>
        <dbReference type="ChEBI" id="CHEBI:58343"/>
        <dbReference type="ChEBI" id="CHEBI:63001"/>
        <dbReference type="ChEBI" id="CHEBI:132021"/>
    </reaction>
    <physiologicalReaction direction="left-to-right" evidence="25">
        <dbReference type="Rhea" id="RHEA:50041"/>
    </physiologicalReaction>
</comment>
<dbReference type="AlphaFoldDB" id="A0A3Q2CMU2"/>
<dbReference type="GeneTree" id="ENSGT00940000159631"/>
<comment type="catalytic activity">
    <reaction evidence="14">
        <text>octanoyl-CoA + H2O = S-octanoyl-4'-phosphopantetheine + adenosine 3',5'-bisphosphate + 2 H(+)</text>
        <dbReference type="Rhea" id="RHEA:50016"/>
        <dbReference type="ChEBI" id="CHEBI:15377"/>
        <dbReference type="ChEBI" id="CHEBI:15378"/>
        <dbReference type="ChEBI" id="CHEBI:57386"/>
        <dbReference type="ChEBI" id="CHEBI:58343"/>
        <dbReference type="ChEBI" id="CHEBI:132013"/>
    </reaction>
    <physiologicalReaction direction="left-to-right" evidence="14">
        <dbReference type="Rhea" id="RHEA:50017"/>
    </physiologicalReaction>
</comment>
<keyword evidence="10" id="KW-0576">Peroxisome</keyword>
<keyword evidence="11" id="KW-0464">Manganese</keyword>
<dbReference type="GO" id="GO:0009132">
    <property type="term" value="P:nucleoside diphosphate metabolic process"/>
    <property type="evidence" value="ECO:0007669"/>
    <property type="project" value="InterPro"/>
</dbReference>
<dbReference type="EC" id="3.6.1.77" evidence="13"/>
<dbReference type="GO" id="GO:0005782">
    <property type="term" value="C:peroxisomal matrix"/>
    <property type="evidence" value="ECO:0007669"/>
    <property type="project" value="UniProtKB-ARBA"/>
</dbReference>
<evidence type="ECO:0000256" key="24">
    <source>
        <dbReference type="ARBA" id="ARBA00050371"/>
    </source>
</evidence>
<evidence type="ECO:0000256" key="2">
    <source>
        <dbReference type="ARBA" id="ARBA00001946"/>
    </source>
</evidence>
<accession>A0A3Q2CMU2</accession>
<keyword evidence="9" id="KW-0694">RNA-binding</keyword>
<comment type="catalytic activity">
    <reaction evidence="21">
        <text>a 5'-end CoA-ribonucleoside in mRNA + H2O = a 5'-end phospho-adenosine-phospho-ribonucleoside in mRNA + (R)-4'-phosphopantetheine + 2 H(+)</text>
        <dbReference type="Rhea" id="RHEA:67592"/>
        <dbReference type="Rhea" id="RHEA-COMP:15719"/>
        <dbReference type="Rhea" id="RHEA-COMP:17276"/>
        <dbReference type="ChEBI" id="CHEBI:15377"/>
        <dbReference type="ChEBI" id="CHEBI:15378"/>
        <dbReference type="ChEBI" id="CHEBI:61723"/>
        <dbReference type="ChEBI" id="CHEBI:144051"/>
        <dbReference type="ChEBI" id="CHEBI:172371"/>
    </reaction>
    <physiologicalReaction direction="left-to-right" evidence="21">
        <dbReference type="Rhea" id="RHEA:67593"/>
    </physiologicalReaction>
</comment>
<evidence type="ECO:0000256" key="23">
    <source>
        <dbReference type="ARBA" id="ARBA00049284"/>
    </source>
</evidence>
<sequence length="245" mass="27212">MFSVLQKLKKIVTIRKVLMYGTTMLLKEEAVATLKQFDIGEKFSYLPVLPKASVLIPLFVRGGQLHTLLTLRSQELRTGAGEVCFPGGKRDPSDQDDVHTALREAHEEIGLPPDQVEVVCTLFPVFSKKGLLVSPVVGFIEETFIPALNPSEVSAVFAVPLDFFTREKDHYATHGVAGVTGPLHSFYFRDPASGNQYHIWGLTAMLATLVGALALKKKPEFNVGFDILDPFTFFKKILHKRLSKL</sequence>
<evidence type="ECO:0000256" key="10">
    <source>
        <dbReference type="ARBA" id="ARBA00023140"/>
    </source>
</evidence>
<evidence type="ECO:0000313" key="31">
    <source>
        <dbReference type="Ensembl" id="ENSCVAP00000006776.1"/>
    </source>
</evidence>
<dbReference type="GO" id="GO:0030145">
    <property type="term" value="F:manganese ion binding"/>
    <property type="evidence" value="ECO:0007669"/>
    <property type="project" value="InterPro"/>
</dbReference>
<dbReference type="PANTHER" id="PTHR12992:SF24">
    <property type="entry name" value="PEROXISOMAL COENZYME A DIPHOSPHATASE NUDT7"/>
    <property type="match status" value="1"/>
</dbReference>
<comment type="similarity">
    <text evidence="4">Belongs to the Nudix hydrolase family. PCD1 subfamily.</text>
</comment>
<dbReference type="GO" id="GO:0015938">
    <property type="term" value="P:coenzyme A catabolic process"/>
    <property type="evidence" value="ECO:0007669"/>
    <property type="project" value="TreeGrafter"/>
</dbReference>
<evidence type="ECO:0000313" key="32">
    <source>
        <dbReference type="Proteomes" id="UP000265020"/>
    </source>
</evidence>
<dbReference type="PROSITE" id="PS01293">
    <property type="entry name" value="NUDIX_COA"/>
    <property type="match status" value="1"/>
</dbReference>
<evidence type="ECO:0000256" key="13">
    <source>
        <dbReference type="ARBA" id="ARBA00044967"/>
    </source>
</evidence>
<dbReference type="OrthoDB" id="206213at2759"/>
<proteinExistence type="inferred from homology"/>
<comment type="subcellular location">
    <subcellularLocation>
        <location evidence="3">Peroxisome</location>
    </subcellularLocation>
</comment>
<dbReference type="STRING" id="28743.ENSCVAP00000006776"/>
<dbReference type="Ensembl" id="ENSCVAT00000004411.1">
    <property type="protein sequence ID" value="ENSCVAP00000006776.1"/>
    <property type="gene ID" value="ENSCVAG00000008366.1"/>
</dbReference>
<evidence type="ECO:0000256" key="9">
    <source>
        <dbReference type="ARBA" id="ARBA00022884"/>
    </source>
</evidence>
<dbReference type="GeneID" id="107103851"/>
<comment type="catalytic activity">
    <reaction evidence="15">
        <text>malonyl-CoA + H2O = malonyl-4'-phosphopantetheine + adenosine 3',5'-bisphosphate + 2 H(+)</text>
        <dbReference type="Rhea" id="RHEA:67468"/>
        <dbReference type="ChEBI" id="CHEBI:15377"/>
        <dbReference type="ChEBI" id="CHEBI:15378"/>
        <dbReference type="ChEBI" id="CHEBI:57384"/>
        <dbReference type="ChEBI" id="CHEBI:58343"/>
        <dbReference type="ChEBI" id="CHEBI:172363"/>
    </reaction>
    <physiologicalReaction direction="left-to-right" evidence="15">
        <dbReference type="Rhea" id="RHEA:67469"/>
    </physiologicalReaction>
</comment>
<evidence type="ECO:0000256" key="5">
    <source>
        <dbReference type="ARBA" id="ARBA00011245"/>
    </source>
</evidence>
<evidence type="ECO:0000256" key="12">
    <source>
        <dbReference type="ARBA" id="ARBA00044908"/>
    </source>
</evidence>
<dbReference type="RefSeq" id="XP_015259177.1">
    <property type="nucleotide sequence ID" value="XM_015403691.1"/>
</dbReference>
<evidence type="ECO:0000256" key="15">
    <source>
        <dbReference type="ARBA" id="ARBA00047369"/>
    </source>
</evidence>
<dbReference type="InterPro" id="IPR045121">
    <property type="entry name" value="CoAse"/>
</dbReference>
<evidence type="ECO:0000256" key="14">
    <source>
        <dbReference type="ARBA" id="ARBA00047289"/>
    </source>
</evidence>
<keyword evidence="8" id="KW-0460">Magnesium</keyword>
<comment type="catalytic activity">
    <reaction evidence="22">
        <text>choloyl-CoA + H2O = S-choloyl-4'-phosphopantetheine + adenosine 3',5'-bisphosphate + 2 H(+)</text>
        <dbReference type="Rhea" id="RHEA:50036"/>
        <dbReference type="ChEBI" id="CHEBI:15377"/>
        <dbReference type="ChEBI" id="CHEBI:15378"/>
        <dbReference type="ChEBI" id="CHEBI:57373"/>
        <dbReference type="ChEBI" id="CHEBI:58343"/>
        <dbReference type="ChEBI" id="CHEBI:132020"/>
    </reaction>
    <physiologicalReaction direction="left-to-right" evidence="22">
        <dbReference type="Rhea" id="RHEA:50037"/>
    </physiologicalReaction>
</comment>
<comment type="catalytic activity">
    <reaction evidence="19">
        <text>dodecanoyl-CoA + H2O = S-dodecanoyl-4'-phosphopantetheine + adenosine 3',5'-bisphosphate + 2 H(+)</text>
        <dbReference type="Rhea" id="RHEA:50024"/>
        <dbReference type="ChEBI" id="CHEBI:15377"/>
        <dbReference type="ChEBI" id="CHEBI:15378"/>
        <dbReference type="ChEBI" id="CHEBI:57375"/>
        <dbReference type="ChEBI" id="CHEBI:58343"/>
        <dbReference type="ChEBI" id="CHEBI:132015"/>
    </reaction>
    <physiologicalReaction direction="left-to-right" evidence="19">
        <dbReference type="Rhea" id="RHEA:50025"/>
    </physiologicalReaction>
</comment>
<evidence type="ECO:0000256" key="20">
    <source>
        <dbReference type="ARBA" id="ARBA00048624"/>
    </source>
</evidence>
<comment type="catalytic activity">
    <reaction evidence="12">
        <text>CoA + H2O = (R)-4'-phosphopantetheine + adenosine 3',5'-bisphosphate + 2 H(+)</text>
        <dbReference type="Rhea" id="RHEA:64988"/>
        <dbReference type="ChEBI" id="CHEBI:15377"/>
        <dbReference type="ChEBI" id="CHEBI:15378"/>
        <dbReference type="ChEBI" id="CHEBI:57287"/>
        <dbReference type="ChEBI" id="CHEBI:58343"/>
        <dbReference type="ChEBI" id="CHEBI:61723"/>
        <dbReference type="EC" id="3.6.1.77"/>
    </reaction>
    <physiologicalReaction direction="left-to-right" evidence="12">
        <dbReference type="Rhea" id="RHEA:64989"/>
    </physiologicalReaction>
</comment>
<reference evidence="31" key="1">
    <citation type="submission" date="2025-08" db="UniProtKB">
        <authorList>
            <consortium name="Ensembl"/>
        </authorList>
    </citation>
    <scope>IDENTIFICATION</scope>
</reference>
<evidence type="ECO:0000256" key="26">
    <source>
        <dbReference type="ARBA" id="ARBA00051856"/>
    </source>
</evidence>
<evidence type="ECO:0000256" key="28">
    <source>
        <dbReference type="ARBA" id="ARBA00072984"/>
    </source>
</evidence>
<comment type="catalytic activity">
    <reaction evidence="23">
        <text>butanoyl-CoA + H2O = S-butanoyl-4'-phosphopantetheine + adenosine 3',5'-bisphosphate + 2 H(+)</text>
        <dbReference type="Rhea" id="RHEA:49976"/>
        <dbReference type="ChEBI" id="CHEBI:15377"/>
        <dbReference type="ChEBI" id="CHEBI:15378"/>
        <dbReference type="ChEBI" id="CHEBI:57371"/>
        <dbReference type="ChEBI" id="CHEBI:58343"/>
        <dbReference type="ChEBI" id="CHEBI:132011"/>
    </reaction>
    <physiologicalReaction direction="left-to-right" evidence="23">
        <dbReference type="Rhea" id="RHEA:49977"/>
    </physiologicalReaction>
</comment>
<keyword evidence="32" id="KW-1185">Reference proteome</keyword>
<keyword evidence="6" id="KW-0479">Metal-binding</keyword>